<dbReference type="Gene3D" id="3.40.50.150">
    <property type="entry name" value="Vaccinia Virus protein VP39"/>
    <property type="match status" value="1"/>
</dbReference>
<dbReference type="EMBL" id="AAWS01000058">
    <property type="protein sequence ID" value="EAY24911.1"/>
    <property type="molecule type" value="Genomic_DNA"/>
</dbReference>
<dbReference type="CDD" id="cd02440">
    <property type="entry name" value="AdoMet_MTases"/>
    <property type="match status" value="1"/>
</dbReference>
<sequence length="248" mass="28036">MLKHLELKPNKQGCKGNKITMTNKNKGMMKEFTQKDLASLANQLSCPSGTSGIEVGNKMHQTNISMTQKALEAAQILSNQVVLELGHGNAAHLEQILAKAQGVTYHGLDVSETMYEQAQKLNKEFVEVQKAKFSLYDGTNIPYDVATFDKIITVNTIYFWQQPAQLVRELYRVLKPQGSLSIAFAQKSSMESLPFTKYEFALYDTDTVTELLEKERFRVVNVVDQYEQINSKIEGLNERDFTVVTVQK</sequence>
<dbReference type="GO" id="GO:0008757">
    <property type="term" value="F:S-adenosylmethionine-dependent methyltransferase activity"/>
    <property type="evidence" value="ECO:0007669"/>
    <property type="project" value="InterPro"/>
</dbReference>
<dbReference type="PANTHER" id="PTHR44307:SF2">
    <property type="entry name" value="PHOSPHOETHANOLAMINE METHYLTRANSFERASE ISOFORM X1"/>
    <property type="match status" value="1"/>
</dbReference>
<evidence type="ECO:0000313" key="7">
    <source>
        <dbReference type="Proteomes" id="UP000004095"/>
    </source>
</evidence>
<dbReference type="AlphaFoldDB" id="A1ZXE3"/>
<keyword evidence="7" id="KW-1185">Reference proteome</keyword>
<accession>A1ZXE3</accession>
<gene>
    <name evidence="6" type="ORF">M23134_04950</name>
</gene>
<keyword evidence="2 6" id="KW-0489">Methyltransferase</keyword>
<dbReference type="GO" id="GO:0032259">
    <property type="term" value="P:methylation"/>
    <property type="evidence" value="ECO:0007669"/>
    <property type="project" value="UniProtKB-KW"/>
</dbReference>
<dbReference type="eggNOG" id="COG2226">
    <property type="taxonomic scope" value="Bacteria"/>
</dbReference>
<dbReference type="InterPro" id="IPR029063">
    <property type="entry name" value="SAM-dependent_MTases_sf"/>
</dbReference>
<evidence type="ECO:0000256" key="1">
    <source>
        <dbReference type="ARBA" id="ARBA00005189"/>
    </source>
</evidence>
<feature type="domain" description="Methyltransferase type 11" evidence="5">
    <location>
        <begin position="83"/>
        <end position="181"/>
    </location>
</feature>
<evidence type="ECO:0000313" key="6">
    <source>
        <dbReference type="EMBL" id="EAY24911.1"/>
    </source>
</evidence>
<comment type="pathway">
    <text evidence="1">Lipid metabolism.</text>
</comment>
<dbReference type="InterPro" id="IPR013216">
    <property type="entry name" value="Methyltransf_11"/>
</dbReference>
<keyword evidence="3 6" id="KW-0808">Transferase</keyword>
<evidence type="ECO:0000256" key="2">
    <source>
        <dbReference type="ARBA" id="ARBA00022603"/>
    </source>
</evidence>
<comment type="pathway">
    <text evidence="4">Phospholipid metabolism.</text>
</comment>
<dbReference type="Proteomes" id="UP000004095">
    <property type="component" value="Unassembled WGS sequence"/>
</dbReference>
<dbReference type="SUPFAM" id="SSF53335">
    <property type="entry name" value="S-adenosyl-L-methionine-dependent methyltransferases"/>
    <property type="match status" value="1"/>
</dbReference>
<reference evidence="6 7" key="1">
    <citation type="submission" date="2007-01" db="EMBL/GenBank/DDBJ databases">
        <authorList>
            <person name="Haygood M."/>
            <person name="Podell S."/>
            <person name="Anderson C."/>
            <person name="Hopkinson B."/>
            <person name="Roe K."/>
            <person name="Barbeau K."/>
            <person name="Gaasterland T."/>
            <person name="Ferriera S."/>
            <person name="Johnson J."/>
            <person name="Kravitz S."/>
            <person name="Beeson K."/>
            <person name="Sutton G."/>
            <person name="Rogers Y.-H."/>
            <person name="Friedman R."/>
            <person name="Frazier M."/>
            <person name="Venter J.C."/>
        </authorList>
    </citation>
    <scope>NUCLEOTIDE SEQUENCE [LARGE SCALE GENOMIC DNA]</scope>
    <source>
        <strain evidence="6 7">ATCC 23134</strain>
    </source>
</reference>
<evidence type="ECO:0000259" key="5">
    <source>
        <dbReference type="Pfam" id="PF08241"/>
    </source>
</evidence>
<protein>
    <submittedName>
        <fullName evidence="6">SAM-dependent methyltransferase</fullName>
    </submittedName>
</protein>
<evidence type="ECO:0000256" key="3">
    <source>
        <dbReference type="ARBA" id="ARBA00022679"/>
    </source>
</evidence>
<dbReference type="Pfam" id="PF08241">
    <property type="entry name" value="Methyltransf_11"/>
    <property type="match status" value="1"/>
</dbReference>
<proteinExistence type="predicted"/>
<name>A1ZXE3_MICM2</name>
<dbReference type="PANTHER" id="PTHR44307">
    <property type="entry name" value="PHOSPHOETHANOLAMINE METHYLTRANSFERASE"/>
    <property type="match status" value="1"/>
</dbReference>
<organism evidence="6 7">
    <name type="scientific">Microscilla marina ATCC 23134</name>
    <dbReference type="NCBI Taxonomy" id="313606"/>
    <lineage>
        <taxon>Bacteria</taxon>
        <taxon>Pseudomonadati</taxon>
        <taxon>Bacteroidota</taxon>
        <taxon>Cytophagia</taxon>
        <taxon>Cytophagales</taxon>
        <taxon>Microscillaceae</taxon>
        <taxon>Microscilla</taxon>
    </lineage>
</organism>
<evidence type="ECO:0000256" key="4">
    <source>
        <dbReference type="ARBA" id="ARBA00025707"/>
    </source>
</evidence>
<comment type="caution">
    <text evidence="6">The sequence shown here is derived from an EMBL/GenBank/DDBJ whole genome shotgun (WGS) entry which is preliminary data.</text>
</comment>